<evidence type="ECO:0000313" key="2">
    <source>
        <dbReference type="EMBL" id="OAX37883.1"/>
    </source>
</evidence>
<keyword evidence="3" id="KW-1185">Reference proteome</keyword>
<sequence length="243" mass="27041">MSSTLAGPLTDHCFTTVPHSGVPKGESITIAGVPTYLSAPQSSASGVKTVILYFSDVFGPFYINAQLIQDYYASQGFTVVGIDYFFGDPIHLHNEEPGWDRLAWRTKSVEQAEASLPKWVDGVKEMFGTNTKYCAVGFCFGAPWVFKVAATDMLLCAAVAHPTNLTEQDVKESKETDFAFPAPLRRRTEDILVEKKATYYFQIFSGVSHGFGTRADPEVETQKWAKEECQRTMIGWFKRFTSA</sequence>
<gene>
    <name evidence="2" type="ORF">K503DRAFT_866568</name>
</gene>
<evidence type="ECO:0000259" key="1">
    <source>
        <dbReference type="Pfam" id="PF01738"/>
    </source>
</evidence>
<dbReference type="Proteomes" id="UP000092154">
    <property type="component" value="Unassembled WGS sequence"/>
</dbReference>
<feature type="domain" description="Dienelactone hydrolase" evidence="1">
    <location>
        <begin position="35"/>
        <end position="240"/>
    </location>
</feature>
<name>A0A1B7MZ51_9AGAM</name>
<dbReference type="AlphaFoldDB" id="A0A1B7MZ51"/>
<dbReference type="SUPFAM" id="SSF53474">
    <property type="entry name" value="alpha/beta-Hydrolases"/>
    <property type="match status" value="1"/>
</dbReference>
<dbReference type="Pfam" id="PF01738">
    <property type="entry name" value="DLH"/>
    <property type="match status" value="1"/>
</dbReference>
<dbReference type="EMBL" id="KV448325">
    <property type="protein sequence ID" value="OAX37883.1"/>
    <property type="molecule type" value="Genomic_DNA"/>
</dbReference>
<dbReference type="FunCoup" id="A0A1B7MZ51">
    <property type="interactions" value="26"/>
</dbReference>
<accession>A0A1B7MZ51</accession>
<dbReference type="GO" id="GO:0016787">
    <property type="term" value="F:hydrolase activity"/>
    <property type="evidence" value="ECO:0007669"/>
    <property type="project" value="UniProtKB-KW"/>
</dbReference>
<dbReference type="InterPro" id="IPR002925">
    <property type="entry name" value="Dienelactn_hydro"/>
</dbReference>
<dbReference type="STRING" id="1314800.A0A1B7MZ51"/>
<dbReference type="OrthoDB" id="1393670at2759"/>
<reference evidence="2 3" key="1">
    <citation type="submission" date="2016-06" db="EMBL/GenBank/DDBJ databases">
        <title>Comparative genomics of the ectomycorrhizal sister species Rhizopogon vinicolor and Rhizopogon vesiculosus (Basidiomycota: Boletales) reveals a divergence of the mating type B locus.</title>
        <authorList>
            <consortium name="DOE Joint Genome Institute"/>
            <person name="Mujic A.B."/>
            <person name="Kuo A."/>
            <person name="Tritt A."/>
            <person name="Lipzen A."/>
            <person name="Chen C."/>
            <person name="Johnson J."/>
            <person name="Sharma A."/>
            <person name="Barry K."/>
            <person name="Grigoriev I.V."/>
            <person name="Spatafora J.W."/>
        </authorList>
    </citation>
    <scope>NUCLEOTIDE SEQUENCE [LARGE SCALE GENOMIC DNA]</scope>
    <source>
        <strain evidence="2 3">AM-OR11-026</strain>
    </source>
</reference>
<proteinExistence type="predicted"/>
<dbReference type="InterPro" id="IPR029058">
    <property type="entry name" value="AB_hydrolase_fold"/>
</dbReference>
<dbReference type="Gene3D" id="3.40.50.1820">
    <property type="entry name" value="alpha/beta hydrolase"/>
    <property type="match status" value="1"/>
</dbReference>
<evidence type="ECO:0000313" key="3">
    <source>
        <dbReference type="Proteomes" id="UP000092154"/>
    </source>
</evidence>
<protein>
    <submittedName>
        <fullName evidence="2">Alpha/beta-hydrolase</fullName>
    </submittedName>
</protein>
<organism evidence="2 3">
    <name type="scientific">Rhizopogon vinicolor AM-OR11-026</name>
    <dbReference type="NCBI Taxonomy" id="1314800"/>
    <lineage>
        <taxon>Eukaryota</taxon>
        <taxon>Fungi</taxon>
        <taxon>Dikarya</taxon>
        <taxon>Basidiomycota</taxon>
        <taxon>Agaricomycotina</taxon>
        <taxon>Agaricomycetes</taxon>
        <taxon>Agaricomycetidae</taxon>
        <taxon>Boletales</taxon>
        <taxon>Suillineae</taxon>
        <taxon>Rhizopogonaceae</taxon>
        <taxon>Rhizopogon</taxon>
    </lineage>
</organism>
<dbReference type="InParanoid" id="A0A1B7MZ51"/>
<dbReference type="PANTHER" id="PTHR17630:SF44">
    <property type="entry name" value="PROTEIN AIM2"/>
    <property type="match status" value="1"/>
</dbReference>
<dbReference type="PANTHER" id="PTHR17630">
    <property type="entry name" value="DIENELACTONE HYDROLASE"/>
    <property type="match status" value="1"/>
</dbReference>
<keyword evidence="2" id="KW-0378">Hydrolase</keyword>